<feature type="compositionally biased region" description="Polar residues" evidence="1">
    <location>
        <begin position="206"/>
        <end position="222"/>
    </location>
</feature>
<dbReference type="Proteomes" id="UP000298390">
    <property type="component" value="Unassembled WGS sequence"/>
</dbReference>
<evidence type="ECO:0000313" key="4">
    <source>
        <dbReference type="Proteomes" id="UP000298390"/>
    </source>
</evidence>
<dbReference type="Gene3D" id="3.40.970.10">
    <property type="entry name" value="Ribonuclease H1, N-terminal domain"/>
    <property type="match status" value="1"/>
</dbReference>
<dbReference type="InterPro" id="IPR009027">
    <property type="entry name" value="Ribosomal_bL9/RNase_H1_N"/>
</dbReference>
<name>A0A4Y9Z536_9APHY</name>
<feature type="region of interest" description="Disordered" evidence="1">
    <location>
        <begin position="191"/>
        <end position="293"/>
    </location>
</feature>
<dbReference type="SUPFAM" id="SSF55658">
    <property type="entry name" value="L9 N-domain-like"/>
    <property type="match status" value="1"/>
</dbReference>
<dbReference type="EMBL" id="SEKV01000020">
    <property type="protein sequence ID" value="TFY68911.1"/>
    <property type="molecule type" value="Genomic_DNA"/>
</dbReference>
<evidence type="ECO:0000259" key="2">
    <source>
        <dbReference type="Pfam" id="PF01693"/>
    </source>
</evidence>
<gene>
    <name evidence="3" type="ORF">EVJ58_g719</name>
</gene>
<feature type="compositionally biased region" description="Low complexity" evidence="1">
    <location>
        <begin position="233"/>
        <end position="243"/>
    </location>
</feature>
<dbReference type="Pfam" id="PF01693">
    <property type="entry name" value="Cauli_VI"/>
    <property type="match status" value="1"/>
</dbReference>
<evidence type="ECO:0000256" key="1">
    <source>
        <dbReference type="SAM" id="MobiDB-lite"/>
    </source>
</evidence>
<accession>A0A4Y9Z536</accession>
<comment type="caution">
    <text evidence="3">The sequence shown here is derived from an EMBL/GenBank/DDBJ whole genome shotgun (WGS) entry which is preliminary data.</text>
</comment>
<protein>
    <recommendedName>
        <fullName evidence="2">Ribonuclease H1 N-terminal domain-containing protein</fullName>
    </recommendedName>
</protein>
<reference evidence="3 4" key="1">
    <citation type="submission" date="2019-01" db="EMBL/GenBank/DDBJ databases">
        <title>Genome sequencing of the rare red list fungi Fomitopsis rosea.</title>
        <authorList>
            <person name="Buettner E."/>
            <person name="Kellner H."/>
        </authorList>
    </citation>
    <scope>NUCLEOTIDE SEQUENCE [LARGE SCALE GENOMIC DNA]</scope>
    <source>
        <strain evidence="3 4">DSM 105464</strain>
    </source>
</reference>
<organism evidence="3 4">
    <name type="scientific">Rhodofomes roseus</name>
    <dbReference type="NCBI Taxonomy" id="34475"/>
    <lineage>
        <taxon>Eukaryota</taxon>
        <taxon>Fungi</taxon>
        <taxon>Dikarya</taxon>
        <taxon>Basidiomycota</taxon>
        <taxon>Agaricomycotina</taxon>
        <taxon>Agaricomycetes</taxon>
        <taxon>Polyporales</taxon>
        <taxon>Rhodofomes</taxon>
    </lineage>
</organism>
<evidence type="ECO:0000313" key="3">
    <source>
        <dbReference type="EMBL" id="TFY68911.1"/>
    </source>
</evidence>
<dbReference type="InterPro" id="IPR037056">
    <property type="entry name" value="RNase_H1_N_sf"/>
</dbReference>
<proteinExistence type="predicted"/>
<feature type="compositionally biased region" description="Low complexity" evidence="1">
    <location>
        <begin position="253"/>
        <end position="288"/>
    </location>
</feature>
<dbReference type="InterPro" id="IPR011320">
    <property type="entry name" value="RNase_H1_N"/>
</dbReference>
<sequence length="377" mass="41673">MLAHAAACNHQVCGTRVRACNGSRHQVAIHSYTQPLPLIVHCCNPHEAGLIWQFQRVIRRTVGTKIQLNEQDIGEVVAAIRQADFIKTLLRDLKHQHQSIYVVIRGKWAGIFLTWDHCEPQVLGVSDAMHRSFKRWDDAFKYYMTMGKGLSDDVDEWAEGFSSLHIQDEPDDNGSDSSSTAQYWQAVGDIDPALLPDAGDPGPVQRSPSRSTATTVLQQPPSGLTAATVLHTSPVRPSSSPIRSQRRSQMGELSTMSPSVLSTSVPLSSSRTSIASSPSPASVPTSSSQMQPFARGARARRTLNTRDAQHTVTSLGYWPDLYLEQHGYTQSARSLVIRAYVETTDEAEFVRRLHGQDVPADELIFLYRLTASSMHVS</sequence>
<dbReference type="AlphaFoldDB" id="A0A4Y9Z536"/>
<feature type="domain" description="Ribonuclease H1 N-terminal" evidence="2">
    <location>
        <begin position="100"/>
        <end position="141"/>
    </location>
</feature>